<dbReference type="InterPro" id="IPR047817">
    <property type="entry name" value="ABC2_TM_bact-type"/>
</dbReference>
<evidence type="ECO:0000256" key="2">
    <source>
        <dbReference type="ARBA" id="ARBA00007783"/>
    </source>
</evidence>
<evidence type="ECO:0000256" key="5">
    <source>
        <dbReference type="ARBA" id="ARBA00022692"/>
    </source>
</evidence>
<evidence type="ECO:0000256" key="8">
    <source>
        <dbReference type="SAM" id="MobiDB-lite"/>
    </source>
</evidence>
<dbReference type="Gene3D" id="3.40.1710.10">
    <property type="entry name" value="abc type-2 transporter like domain"/>
    <property type="match status" value="1"/>
</dbReference>
<dbReference type="PANTHER" id="PTHR30294:SF29">
    <property type="entry name" value="MULTIDRUG ABC TRANSPORTER PERMEASE YBHS-RELATED"/>
    <property type="match status" value="1"/>
</dbReference>
<dbReference type="EMBL" id="LGGS01000149">
    <property type="protein sequence ID" value="KUK81474.1"/>
    <property type="molecule type" value="Genomic_DNA"/>
</dbReference>
<evidence type="ECO:0000256" key="3">
    <source>
        <dbReference type="ARBA" id="ARBA00022448"/>
    </source>
</evidence>
<evidence type="ECO:0000256" key="6">
    <source>
        <dbReference type="ARBA" id="ARBA00022989"/>
    </source>
</evidence>
<evidence type="ECO:0000313" key="11">
    <source>
        <dbReference type="EMBL" id="KUK81474.1"/>
    </source>
</evidence>
<keyword evidence="4" id="KW-1003">Cell membrane</keyword>
<dbReference type="GO" id="GO:0140359">
    <property type="term" value="F:ABC-type transporter activity"/>
    <property type="evidence" value="ECO:0007669"/>
    <property type="project" value="InterPro"/>
</dbReference>
<feature type="transmembrane region" description="Helical" evidence="9">
    <location>
        <begin position="7"/>
        <end position="36"/>
    </location>
</feature>
<comment type="caution">
    <text evidence="11">The sequence shown here is derived from an EMBL/GenBank/DDBJ whole genome shotgun (WGS) entry which is preliminary data.</text>
</comment>
<accession>A0A117M2Y4</accession>
<feature type="compositionally biased region" description="Gly residues" evidence="8">
    <location>
        <begin position="371"/>
        <end position="382"/>
    </location>
</feature>
<evidence type="ECO:0000256" key="9">
    <source>
        <dbReference type="SAM" id="Phobius"/>
    </source>
</evidence>
<protein>
    <submittedName>
        <fullName evidence="11">ABC-type multidrug transport system, permease component</fullName>
    </submittedName>
</protein>
<feature type="transmembrane region" description="Helical" evidence="9">
    <location>
        <begin position="336"/>
        <end position="356"/>
    </location>
</feature>
<dbReference type="PANTHER" id="PTHR30294">
    <property type="entry name" value="MEMBRANE COMPONENT OF ABC TRANSPORTER YHHJ-RELATED"/>
    <property type="match status" value="1"/>
</dbReference>
<feature type="non-terminal residue" evidence="11">
    <location>
        <position position="1"/>
    </location>
</feature>
<feature type="transmembrane region" description="Helical" evidence="9">
    <location>
        <begin position="170"/>
        <end position="193"/>
    </location>
</feature>
<feature type="domain" description="ABC transmembrane type-2" evidence="10">
    <location>
        <begin position="117"/>
        <end position="362"/>
    </location>
</feature>
<proteinExistence type="inferred from homology"/>
<keyword evidence="5 9" id="KW-0812">Transmembrane</keyword>
<dbReference type="PROSITE" id="PS51012">
    <property type="entry name" value="ABC_TM2"/>
    <property type="match status" value="1"/>
</dbReference>
<feature type="region of interest" description="Disordered" evidence="8">
    <location>
        <begin position="361"/>
        <end position="382"/>
    </location>
</feature>
<evidence type="ECO:0000256" key="1">
    <source>
        <dbReference type="ARBA" id="ARBA00004651"/>
    </source>
</evidence>
<dbReference type="InterPro" id="IPR013525">
    <property type="entry name" value="ABC2_TM"/>
</dbReference>
<gene>
    <name evidence="11" type="ORF">XD97_0637</name>
</gene>
<organism evidence="11 12">
    <name type="scientific">Pelotomaculum thermopropionicum</name>
    <dbReference type="NCBI Taxonomy" id="110500"/>
    <lineage>
        <taxon>Bacteria</taxon>
        <taxon>Bacillati</taxon>
        <taxon>Bacillota</taxon>
        <taxon>Clostridia</taxon>
        <taxon>Eubacteriales</taxon>
        <taxon>Desulfotomaculaceae</taxon>
        <taxon>Pelotomaculum</taxon>
    </lineage>
</organism>
<evidence type="ECO:0000256" key="4">
    <source>
        <dbReference type="ARBA" id="ARBA00022475"/>
    </source>
</evidence>
<comment type="similarity">
    <text evidence="2">Belongs to the ABC-2 integral membrane protein family.</text>
</comment>
<evidence type="ECO:0000256" key="7">
    <source>
        <dbReference type="ARBA" id="ARBA00023136"/>
    </source>
</evidence>
<dbReference type="InterPro" id="IPR051449">
    <property type="entry name" value="ABC-2_transporter_component"/>
</dbReference>
<evidence type="ECO:0000259" key="10">
    <source>
        <dbReference type="PROSITE" id="PS51012"/>
    </source>
</evidence>
<dbReference type="PATRIC" id="fig|110500.4.peg.92"/>
<dbReference type="Pfam" id="PF12698">
    <property type="entry name" value="ABC2_membrane_3"/>
    <property type="match status" value="1"/>
</dbReference>
<reference evidence="12" key="1">
    <citation type="journal article" date="2015" name="MBio">
        <title>Genome-Resolved Metagenomic Analysis Reveals Roles for Candidate Phyla and Other Microbial Community Members in Biogeochemical Transformations in Oil Reservoirs.</title>
        <authorList>
            <person name="Hu P."/>
            <person name="Tom L."/>
            <person name="Singh A."/>
            <person name="Thomas B.C."/>
            <person name="Baker B.J."/>
            <person name="Piceno Y.M."/>
            <person name="Andersen G.L."/>
            <person name="Banfield J.F."/>
        </authorList>
    </citation>
    <scope>NUCLEOTIDE SEQUENCE [LARGE SCALE GENOMIC DNA]</scope>
</reference>
<keyword evidence="7 9" id="KW-0472">Membrane</keyword>
<keyword evidence="6 9" id="KW-1133">Transmembrane helix</keyword>
<dbReference type="GO" id="GO:0005886">
    <property type="term" value="C:plasma membrane"/>
    <property type="evidence" value="ECO:0007669"/>
    <property type="project" value="UniProtKB-SubCell"/>
</dbReference>
<keyword evidence="3" id="KW-0813">Transport</keyword>
<feature type="transmembrane region" description="Helical" evidence="9">
    <location>
        <begin position="214"/>
        <end position="236"/>
    </location>
</feature>
<feature type="transmembrane region" description="Helical" evidence="9">
    <location>
        <begin position="283"/>
        <end position="300"/>
    </location>
</feature>
<evidence type="ECO:0000313" key="12">
    <source>
        <dbReference type="Proteomes" id="UP000054705"/>
    </source>
</evidence>
<dbReference type="AlphaFoldDB" id="A0A117M2Y4"/>
<dbReference type="Proteomes" id="UP000054705">
    <property type="component" value="Unassembled WGS sequence"/>
</dbReference>
<feature type="transmembrane region" description="Helical" evidence="9">
    <location>
        <begin position="248"/>
        <end position="271"/>
    </location>
</feature>
<name>A0A117M2Y4_9FIRM</name>
<comment type="subcellular location">
    <subcellularLocation>
        <location evidence="1">Cell membrane</location>
        <topology evidence="1">Multi-pass membrane protein</topology>
    </subcellularLocation>
</comment>
<sequence>KDKIILLLILLVPALYTLLFGAVYFSAVLTGIPLAVVDLDRSGLSREVIAAFSNSPKFEVLGEISTYEELREGMKTGAVRAGVVIPEDFEKKALLRRGTKVLTVYDASNLIWGYNTRKYALEVINHFSTAHTAAYLAGLGMTGREIKNILDTVSCNLDVWYNPTYSYTTYLFLGLVLMIIHQICLLGVSLTVTREKDRNSWVQYLGAALPRWKIFLGKCLPYLAANFFNYVLLLWLSARLINVKAGGSMGLILLLGFLYGVIITAAGFYFSALAPNSLQVTRYVILLSVPLFIISGYTWPMTHIPGLVEGPARLLPYTWMAEAMRAVTVKNLGCNYVRGAVVVLAAMSFLSVLLAANFSRRRKPPRAGGPAINGGAGYPHIK</sequence>